<proteinExistence type="predicted"/>
<dbReference type="PROSITE" id="PS51257">
    <property type="entry name" value="PROKAR_LIPOPROTEIN"/>
    <property type="match status" value="1"/>
</dbReference>
<dbReference type="eggNOG" id="COG1196">
    <property type="taxonomic scope" value="Bacteria"/>
</dbReference>
<name>A0A0A5GNP2_9BACI</name>
<protein>
    <recommendedName>
        <fullName evidence="4">DUF4349 domain-containing protein</fullName>
    </recommendedName>
</protein>
<sequence>MKKNLLFLSMLLLLILIACSNNESSSSNSTSSSGEEADTASLETTEEQRVAKGQSSSNTSDAPHDRMITYEGHIRIETDDYKAYEKDLDTLMKDHEGYRTNLSTQTTDEGRTSATVGIRIPSEQFQSFLQGLNPLPGDILSQEINSEDVTKSYTDLQSRYKAKETHEQRLLTLMEGANQTEDLLNISKDLSQVQSEMETIQGEINYLQNKSKLATLTFTITEMRPGKVSRQDLDTWERTVRLFTTTINGIMSLFSWIAVTVMGLSPILLPLVLISFLWWMRRRRKVVPKD</sequence>
<dbReference type="AlphaFoldDB" id="A0A0A5GNP2"/>
<feature type="compositionally biased region" description="Low complexity" evidence="1">
    <location>
        <begin position="23"/>
        <end position="34"/>
    </location>
</feature>
<evidence type="ECO:0000256" key="1">
    <source>
        <dbReference type="SAM" id="MobiDB-lite"/>
    </source>
</evidence>
<reference evidence="5 6" key="1">
    <citation type="submission" date="2013-08" db="EMBL/GenBank/DDBJ databases">
        <authorList>
            <person name="Huang J."/>
            <person name="Wang G."/>
        </authorList>
    </citation>
    <scope>NUCLEOTIDE SEQUENCE [LARGE SCALE GENOMIC DNA]</scope>
    <source>
        <strain evidence="5 6">JSM 076056</strain>
    </source>
</reference>
<dbReference type="Proteomes" id="UP000030528">
    <property type="component" value="Unassembled WGS sequence"/>
</dbReference>
<dbReference type="Pfam" id="PF14257">
    <property type="entry name" value="DUF4349"/>
    <property type="match status" value="1"/>
</dbReference>
<feature type="region of interest" description="Disordered" evidence="1">
    <location>
        <begin position="23"/>
        <end position="66"/>
    </location>
</feature>
<comment type="caution">
    <text evidence="5">The sequence shown here is derived from an EMBL/GenBank/DDBJ whole genome shotgun (WGS) entry which is preliminary data.</text>
</comment>
<feature type="domain" description="DUF4349" evidence="4">
    <location>
        <begin position="66"/>
        <end position="279"/>
    </location>
</feature>
<dbReference type="EMBL" id="AVPE01000005">
    <property type="protein sequence ID" value="KGX92790.1"/>
    <property type="molecule type" value="Genomic_DNA"/>
</dbReference>
<keyword evidence="2" id="KW-1133">Transmembrane helix</keyword>
<keyword evidence="3" id="KW-0732">Signal</keyword>
<evidence type="ECO:0000313" key="5">
    <source>
        <dbReference type="EMBL" id="KGX92790.1"/>
    </source>
</evidence>
<gene>
    <name evidence="5" type="ORF">N781_15195</name>
</gene>
<feature type="signal peptide" evidence="3">
    <location>
        <begin position="1"/>
        <end position="20"/>
    </location>
</feature>
<keyword evidence="2" id="KW-0472">Membrane</keyword>
<feature type="transmembrane region" description="Helical" evidence="2">
    <location>
        <begin position="253"/>
        <end position="279"/>
    </location>
</feature>
<dbReference type="InterPro" id="IPR025645">
    <property type="entry name" value="DUF4349"/>
</dbReference>
<dbReference type="STRING" id="1385510.GCA_000425205_01817"/>
<evidence type="ECO:0000313" key="6">
    <source>
        <dbReference type="Proteomes" id="UP000030528"/>
    </source>
</evidence>
<dbReference type="RefSeq" id="WP_026800224.1">
    <property type="nucleotide sequence ID" value="NZ_AULI01000007.1"/>
</dbReference>
<evidence type="ECO:0000259" key="4">
    <source>
        <dbReference type="Pfam" id="PF14257"/>
    </source>
</evidence>
<keyword evidence="6" id="KW-1185">Reference proteome</keyword>
<dbReference type="OrthoDB" id="5381491at2"/>
<organism evidence="5 6">
    <name type="scientific">Pontibacillus halophilus JSM 076056 = DSM 19796</name>
    <dbReference type="NCBI Taxonomy" id="1385510"/>
    <lineage>
        <taxon>Bacteria</taxon>
        <taxon>Bacillati</taxon>
        <taxon>Bacillota</taxon>
        <taxon>Bacilli</taxon>
        <taxon>Bacillales</taxon>
        <taxon>Bacillaceae</taxon>
        <taxon>Pontibacillus</taxon>
    </lineage>
</organism>
<feature type="chain" id="PRO_5038424724" description="DUF4349 domain-containing protein" evidence="3">
    <location>
        <begin position="21"/>
        <end position="290"/>
    </location>
</feature>
<evidence type="ECO:0000256" key="3">
    <source>
        <dbReference type="SAM" id="SignalP"/>
    </source>
</evidence>
<accession>A0A0A5GNP2</accession>
<evidence type="ECO:0000256" key="2">
    <source>
        <dbReference type="SAM" id="Phobius"/>
    </source>
</evidence>
<keyword evidence="2" id="KW-0812">Transmembrane</keyword>